<dbReference type="Gene3D" id="3.90.230.10">
    <property type="entry name" value="Creatinase/methionine aminopeptidase superfamily"/>
    <property type="match status" value="1"/>
</dbReference>
<dbReference type="EC" id="3.4.11.18" evidence="6 7"/>
<evidence type="ECO:0000256" key="4">
    <source>
        <dbReference type="ARBA" id="ARBA00022723"/>
    </source>
</evidence>
<feature type="binding site" evidence="6">
    <location>
        <position position="192"/>
    </location>
    <ligand>
        <name>substrate</name>
    </ligand>
</feature>
<gene>
    <name evidence="6" type="primary">map</name>
    <name evidence="9" type="ORF">A2890_00290</name>
</gene>
<dbReference type="Pfam" id="PF00557">
    <property type="entry name" value="Peptidase_M24"/>
    <property type="match status" value="1"/>
</dbReference>
<comment type="subunit">
    <text evidence="6">Monomer.</text>
</comment>
<feature type="binding site" evidence="6">
    <location>
        <position position="94"/>
    </location>
    <ligand>
        <name>a divalent metal cation</name>
        <dbReference type="ChEBI" id="CHEBI:60240"/>
        <label>1</label>
    </ligand>
</feature>
<dbReference type="InterPro" id="IPR002467">
    <property type="entry name" value="Pept_M24A_MAP1"/>
</dbReference>
<dbReference type="AlphaFoldDB" id="A0A1F4VR52"/>
<comment type="function">
    <text evidence="1 6">Removes the N-terminal methionine from nascent proteins. The N-terminal methionine is often cleaved when the second residue in the primary sequence is small and uncharged (Met-Ala-, Cys, Gly, Pro, Ser, Thr, or Val). Requires deformylation of the N(alpha)-formylated initiator methionine before it can be hydrolyzed.</text>
</comment>
<evidence type="ECO:0000313" key="10">
    <source>
        <dbReference type="Proteomes" id="UP000176967"/>
    </source>
</evidence>
<dbReference type="GO" id="GO:0070006">
    <property type="term" value="F:metalloaminopeptidase activity"/>
    <property type="evidence" value="ECO:0007669"/>
    <property type="project" value="UniProtKB-UniRule"/>
</dbReference>
<feature type="binding site" evidence="6">
    <location>
        <position position="218"/>
    </location>
    <ligand>
        <name>a divalent metal cation</name>
        <dbReference type="ChEBI" id="CHEBI:60240"/>
        <label>2</label>
        <note>catalytic</note>
    </ligand>
</feature>
<feature type="binding site" evidence="6">
    <location>
        <position position="249"/>
    </location>
    <ligand>
        <name>a divalent metal cation</name>
        <dbReference type="ChEBI" id="CHEBI:60240"/>
        <label>1</label>
    </ligand>
</feature>
<evidence type="ECO:0000313" key="9">
    <source>
        <dbReference type="EMBL" id="OGC59619.1"/>
    </source>
</evidence>
<dbReference type="HAMAP" id="MF_01974">
    <property type="entry name" value="MetAP_1"/>
    <property type="match status" value="1"/>
</dbReference>
<evidence type="ECO:0000256" key="1">
    <source>
        <dbReference type="ARBA" id="ARBA00002521"/>
    </source>
</evidence>
<evidence type="ECO:0000256" key="7">
    <source>
        <dbReference type="RuleBase" id="RU003653"/>
    </source>
</evidence>
<dbReference type="PANTHER" id="PTHR43330">
    <property type="entry name" value="METHIONINE AMINOPEPTIDASE"/>
    <property type="match status" value="1"/>
</dbReference>
<feature type="binding site" evidence="6">
    <location>
        <position position="185"/>
    </location>
    <ligand>
        <name>a divalent metal cation</name>
        <dbReference type="ChEBI" id="CHEBI:60240"/>
        <label>2</label>
        <note>catalytic</note>
    </ligand>
</feature>
<dbReference type="InterPro" id="IPR001714">
    <property type="entry name" value="Pept_M24_MAP"/>
</dbReference>
<reference evidence="9 10" key="1">
    <citation type="journal article" date="2016" name="Nat. Commun.">
        <title>Thousands of microbial genomes shed light on interconnected biogeochemical processes in an aquifer system.</title>
        <authorList>
            <person name="Anantharaman K."/>
            <person name="Brown C.T."/>
            <person name="Hug L.A."/>
            <person name="Sharon I."/>
            <person name="Castelle C.J."/>
            <person name="Probst A.J."/>
            <person name="Thomas B.C."/>
            <person name="Singh A."/>
            <person name="Wilkins M.J."/>
            <person name="Karaoz U."/>
            <person name="Brodie E.L."/>
            <person name="Williams K.H."/>
            <person name="Hubbard S.S."/>
            <person name="Banfield J.F."/>
        </authorList>
    </citation>
    <scope>NUCLEOTIDE SEQUENCE [LARGE SCALE GENOMIC DNA]</scope>
</reference>
<evidence type="ECO:0000259" key="8">
    <source>
        <dbReference type="Pfam" id="PF00557"/>
    </source>
</evidence>
<keyword evidence="2 6" id="KW-0031">Aminopeptidase</keyword>
<sequence length="266" mass="28743">MITIKSPAEIELMRQGGRINSETLQEVLAAVGPGVTLLELEKIAVDGIIRRGGSPAFQRVKGYKFATCLNVNEGIVHGIPTERKLMGGDILSVDLGTFYQGFNTDASWTVLVGPARRSLGAGGESENQRTEDWEKKRRFLKAGEEALTAAITKARVGNHVLDISAVIQQGVEKAGYNPVDTLVGHGVGKELHEDPQIPCLVMKGPNPELTAGMTLAIEVIYTKGGRDLQVAQDGWTVETVDKSWSGLFEHTVALTEDGPIILTERE</sequence>
<evidence type="ECO:0000256" key="5">
    <source>
        <dbReference type="ARBA" id="ARBA00022801"/>
    </source>
</evidence>
<keyword evidence="5 6" id="KW-0378">Hydrolase</keyword>
<evidence type="ECO:0000256" key="6">
    <source>
        <dbReference type="HAMAP-Rule" id="MF_01974"/>
    </source>
</evidence>
<dbReference type="PRINTS" id="PR00599">
    <property type="entry name" value="MAPEPTIDASE"/>
</dbReference>
<dbReference type="GO" id="GO:0046872">
    <property type="term" value="F:metal ion binding"/>
    <property type="evidence" value="ECO:0007669"/>
    <property type="project" value="UniProtKB-UniRule"/>
</dbReference>
<evidence type="ECO:0000256" key="2">
    <source>
        <dbReference type="ARBA" id="ARBA00022438"/>
    </source>
</evidence>
<keyword evidence="3 6" id="KW-0645">Protease</keyword>
<accession>A0A1F4VR52</accession>
<dbReference type="GO" id="GO:0005829">
    <property type="term" value="C:cytosol"/>
    <property type="evidence" value="ECO:0007669"/>
    <property type="project" value="TreeGrafter"/>
</dbReference>
<dbReference type="SUPFAM" id="SSF55920">
    <property type="entry name" value="Creatinase/aminopeptidase"/>
    <property type="match status" value="1"/>
</dbReference>
<dbReference type="STRING" id="1802628.A2890_00290"/>
<feature type="binding site" evidence="6">
    <location>
        <position position="249"/>
    </location>
    <ligand>
        <name>a divalent metal cation</name>
        <dbReference type="ChEBI" id="CHEBI:60240"/>
        <label>2</label>
        <note>catalytic</note>
    </ligand>
</feature>
<dbReference type="Proteomes" id="UP000176967">
    <property type="component" value="Unassembled WGS sequence"/>
</dbReference>
<comment type="caution">
    <text evidence="9">The sequence shown here is derived from an EMBL/GenBank/DDBJ whole genome shotgun (WGS) entry which is preliminary data.</text>
</comment>
<feature type="binding site" evidence="6">
    <location>
        <position position="105"/>
    </location>
    <ligand>
        <name>a divalent metal cation</name>
        <dbReference type="ChEBI" id="CHEBI:60240"/>
        <label>1</label>
    </ligand>
</feature>
<dbReference type="InterPro" id="IPR000994">
    <property type="entry name" value="Pept_M24"/>
</dbReference>
<dbReference type="GO" id="GO:0006508">
    <property type="term" value="P:proteolysis"/>
    <property type="evidence" value="ECO:0007669"/>
    <property type="project" value="UniProtKB-KW"/>
</dbReference>
<feature type="domain" description="Peptidase M24" evidence="8">
    <location>
        <begin position="11"/>
        <end position="256"/>
    </location>
</feature>
<dbReference type="GO" id="GO:0004239">
    <property type="term" value="F:initiator methionyl aminopeptidase activity"/>
    <property type="evidence" value="ECO:0007669"/>
    <property type="project" value="UniProtKB-UniRule"/>
</dbReference>
<feature type="binding site" evidence="6">
    <location>
        <position position="105"/>
    </location>
    <ligand>
        <name>a divalent metal cation</name>
        <dbReference type="ChEBI" id="CHEBI:60240"/>
        <label>2</label>
        <note>catalytic</note>
    </ligand>
</feature>
<keyword evidence="4 6" id="KW-0479">Metal-binding</keyword>
<comment type="cofactor">
    <cofactor evidence="6">
        <name>Co(2+)</name>
        <dbReference type="ChEBI" id="CHEBI:48828"/>
    </cofactor>
    <cofactor evidence="6">
        <name>Zn(2+)</name>
        <dbReference type="ChEBI" id="CHEBI:29105"/>
    </cofactor>
    <cofactor evidence="6">
        <name>Mn(2+)</name>
        <dbReference type="ChEBI" id="CHEBI:29035"/>
    </cofactor>
    <cofactor evidence="6">
        <name>Fe(2+)</name>
        <dbReference type="ChEBI" id="CHEBI:29033"/>
    </cofactor>
    <text evidence="6">Binds 2 divalent metal cations per subunit. Has a high-affinity and a low affinity metal-binding site. The true nature of the physiological cofactor is under debate. The enzyme is active with cobalt, zinc, manganese or divalent iron ions. Most likely, methionine aminopeptidases function as mononuclear Fe(2+)-metalloproteases under physiological conditions, and the catalytically relevant metal-binding site has been assigned to the histidine-containing high-affinity site.</text>
</comment>
<dbReference type="PANTHER" id="PTHR43330:SF27">
    <property type="entry name" value="METHIONINE AMINOPEPTIDASE"/>
    <property type="match status" value="1"/>
</dbReference>
<dbReference type="NCBIfam" id="TIGR00500">
    <property type="entry name" value="met_pdase_I"/>
    <property type="match status" value="1"/>
</dbReference>
<dbReference type="InterPro" id="IPR036005">
    <property type="entry name" value="Creatinase/aminopeptidase-like"/>
</dbReference>
<comment type="similarity">
    <text evidence="6">Belongs to the peptidase M24A family. Methionine aminopeptidase type 1 subfamily.</text>
</comment>
<organism evidence="9 10">
    <name type="scientific">candidate division WWE3 bacterium RIFCSPLOWO2_01_FULL_53_14</name>
    <dbReference type="NCBI Taxonomy" id="1802628"/>
    <lineage>
        <taxon>Bacteria</taxon>
        <taxon>Katanobacteria</taxon>
    </lineage>
</organism>
<protein>
    <recommendedName>
        <fullName evidence="6 7">Methionine aminopeptidase</fullName>
        <shortName evidence="6">MAP</shortName>
        <shortName evidence="6">MetAP</shortName>
        <ecNumber evidence="6 7">3.4.11.18</ecNumber>
    </recommendedName>
    <alternativeName>
        <fullName evidence="6">Peptidase M</fullName>
    </alternativeName>
</protein>
<comment type="catalytic activity">
    <reaction evidence="6 7">
        <text>Release of N-terminal amino acids, preferentially methionine, from peptides and arylamides.</text>
        <dbReference type="EC" id="3.4.11.18"/>
    </reaction>
</comment>
<name>A0A1F4VR52_UNCKA</name>
<evidence type="ECO:0000256" key="3">
    <source>
        <dbReference type="ARBA" id="ARBA00022670"/>
    </source>
</evidence>
<feature type="binding site" evidence="6">
    <location>
        <position position="77"/>
    </location>
    <ligand>
        <name>substrate</name>
    </ligand>
</feature>
<dbReference type="EMBL" id="MEVL01000038">
    <property type="protein sequence ID" value="OGC59619.1"/>
    <property type="molecule type" value="Genomic_DNA"/>
</dbReference>
<proteinExistence type="inferred from homology"/>